<sequence>MDDADTKNKTLTIPRTSGKALSVLVVLMVCFLVIFALRAGHFLSVTATTVAAAVCSVVWLLGLLSSEVCVFTSHPRSMRIERWIVDARVHAKLIDIDAVRWIRSRWTIQGLTLELGVENSWDTIEVQTTYMSTQEFALARGEQESRVNELRASIAQLLNIKDAGWEKYPTQRASS</sequence>
<dbReference type="RefSeq" id="WP_074772873.1">
    <property type="nucleotide sequence ID" value="NZ_FNKP01000003.1"/>
</dbReference>
<dbReference type="OrthoDB" id="9131492at2"/>
<keyword evidence="1" id="KW-1133">Transmembrane helix</keyword>
<protein>
    <recommendedName>
        <fullName evidence="4">DUF304 domain-containing protein</fullName>
    </recommendedName>
</protein>
<accession>A0A1H1JR17</accession>
<evidence type="ECO:0000313" key="3">
    <source>
        <dbReference type="Proteomes" id="UP000183487"/>
    </source>
</evidence>
<feature type="transmembrane region" description="Helical" evidence="1">
    <location>
        <begin position="49"/>
        <end position="72"/>
    </location>
</feature>
<keyword evidence="1" id="KW-0812">Transmembrane</keyword>
<keyword evidence="3" id="KW-1185">Reference proteome</keyword>
<evidence type="ECO:0000256" key="1">
    <source>
        <dbReference type="SAM" id="Phobius"/>
    </source>
</evidence>
<feature type="transmembrane region" description="Helical" evidence="1">
    <location>
        <begin position="21"/>
        <end position="43"/>
    </location>
</feature>
<gene>
    <name evidence="2" type="ORF">SAMN05443245_7173</name>
</gene>
<keyword evidence="1" id="KW-0472">Membrane</keyword>
<dbReference type="AlphaFoldDB" id="A0A1H1JR17"/>
<organism evidence="2 3">
    <name type="scientific">Paraburkholderia fungorum</name>
    <dbReference type="NCBI Taxonomy" id="134537"/>
    <lineage>
        <taxon>Bacteria</taxon>
        <taxon>Pseudomonadati</taxon>
        <taxon>Pseudomonadota</taxon>
        <taxon>Betaproteobacteria</taxon>
        <taxon>Burkholderiales</taxon>
        <taxon>Burkholderiaceae</taxon>
        <taxon>Paraburkholderia</taxon>
    </lineage>
</organism>
<reference evidence="3" key="1">
    <citation type="submission" date="2016-10" db="EMBL/GenBank/DDBJ databases">
        <authorList>
            <person name="Varghese N."/>
        </authorList>
    </citation>
    <scope>NUCLEOTIDE SEQUENCE [LARGE SCALE GENOMIC DNA]</scope>
    <source>
        <strain evidence="3">GAS106B</strain>
    </source>
</reference>
<evidence type="ECO:0008006" key="4">
    <source>
        <dbReference type="Google" id="ProtNLM"/>
    </source>
</evidence>
<dbReference type="EMBL" id="FNKP01000003">
    <property type="protein sequence ID" value="SDR52368.1"/>
    <property type="molecule type" value="Genomic_DNA"/>
</dbReference>
<proteinExistence type="predicted"/>
<name>A0A1H1JR17_9BURK</name>
<dbReference type="Proteomes" id="UP000183487">
    <property type="component" value="Unassembled WGS sequence"/>
</dbReference>
<evidence type="ECO:0000313" key="2">
    <source>
        <dbReference type="EMBL" id="SDR52368.1"/>
    </source>
</evidence>